<dbReference type="RefSeq" id="WP_147931440.1">
    <property type="nucleotide sequence ID" value="NZ_VOXD01000022.1"/>
</dbReference>
<name>A0A5C7FDZ5_9BACT</name>
<accession>A0A5C7FDZ5</accession>
<evidence type="ECO:0000313" key="2">
    <source>
        <dbReference type="Proteomes" id="UP000321907"/>
    </source>
</evidence>
<gene>
    <name evidence="1" type="ORF">FUA23_14325</name>
</gene>
<sequence length="188" mass="21446">MNNRIFKSFSGLTLLTLLMIVFASPEVYSQRNQPRKTETVKVVKTTRAKAKSPARGTKVAALPQKTTVITHQNSKYHYRDGVYYKPQQNNYVVVAPPVGVRVKTLPANLPYLLRGNKRYYLYQGSYYYPVAEGGYEVVDTPVGAITDWLPEGYETVDLDGRVYYRVDETYYKAVLEPNGNVVYEVVRV</sequence>
<protein>
    <submittedName>
        <fullName evidence="1">Uncharacterized protein</fullName>
    </submittedName>
</protein>
<dbReference type="AlphaFoldDB" id="A0A5C7FDZ5"/>
<comment type="caution">
    <text evidence="1">The sequence shown here is derived from an EMBL/GenBank/DDBJ whole genome shotgun (WGS) entry which is preliminary data.</text>
</comment>
<dbReference type="InterPro" id="IPR045398">
    <property type="entry name" value="DUF6515"/>
</dbReference>
<dbReference type="Pfam" id="PF20125">
    <property type="entry name" value="DUF6515"/>
    <property type="match status" value="1"/>
</dbReference>
<reference evidence="1 2" key="1">
    <citation type="submission" date="2019-08" db="EMBL/GenBank/DDBJ databases">
        <title>Lewinella sp. strain SSH13 Genome sequencing and assembly.</title>
        <authorList>
            <person name="Kim I."/>
        </authorList>
    </citation>
    <scope>NUCLEOTIDE SEQUENCE [LARGE SCALE GENOMIC DNA]</scope>
    <source>
        <strain evidence="1 2">SSH13</strain>
    </source>
</reference>
<dbReference type="Proteomes" id="UP000321907">
    <property type="component" value="Unassembled WGS sequence"/>
</dbReference>
<dbReference type="EMBL" id="VOXD01000022">
    <property type="protein sequence ID" value="TXF88458.1"/>
    <property type="molecule type" value="Genomic_DNA"/>
</dbReference>
<dbReference type="OrthoDB" id="952191at2"/>
<evidence type="ECO:0000313" key="1">
    <source>
        <dbReference type="EMBL" id="TXF88458.1"/>
    </source>
</evidence>
<keyword evidence="2" id="KW-1185">Reference proteome</keyword>
<organism evidence="1 2">
    <name type="scientific">Neolewinella aurantiaca</name>
    <dbReference type="NCBI Taxonomy" id="2602767"/>
    <lineage>
        <taxon>Bacteria</taxon>
        <taxon>Pseudomonadati</taxon>
        <taxon>Bacteroidota</taxon>
        <taxon>Saprospiria</taxon>
        <taxon>Saprospirales</taxon>
        <taxon>Lewinellaceae</taxon>
        <taxon>Neolewinella</taxon>
    </lineage>
</organism>
<proteinExistence type="predicted"/>